<organism evidence="3">
    <name type="scientific">Caldilinea aerophila</name>
    <dbReference type="NCBI Taxonomy" id="133453"/>
    <lineage>
        <taxon>Bacteria</taxon>
        <taxon>Bacillati</taxon>
        <taxon>Chloroflexota</taxon>
        <taxon>Caldilineae</taxon>
        <taxon>Caldilineales</taxon>
        <taxon>Caldilineaceae</taxon>
        <taxon>Caldilinea</taxon>
    </lineage>
</organism>
<dbReference type="Pfam" id="PF09587">
    <property type="entry name" value="PGA_cap"/>
    <property type="match status" value="1"/>
</dbReference>
<dbReference type="AlphaFoldDB" id="A0A7C1JXH7"/>
<evidence type="ECO:0000259" key="2">
    <source>
        <dbReference type="SMART" id="SM00854"/>
    </source>
</evidence>
<accession>A0A7C1JXH7</accession>
<evidence type="ECO:0000313" key="3">
    <source>
        <dbReference type="EMBL" id="HDX32348.1"/>
    </source>
</evidence>
<protein>
    <recommendedName>
        <fullName evidence="2">Capsule synthesis protein CapA domain-containing protein</fullName>
    </recommendedName>
</protein>
<comment type="similarity">
    <text evidence="1">Belongs to the CapA family.</text>
</comment>
<dbReference type="InterPro" id="IPR029052">
    <property type="entry name" value="Metallo-depent_PP-like"/>
</dbReference>
<dbReference type="InterPro" id="IPR019079">
    <property type="entry name" value="Capsule_synth_CapA"/>
</dbReference>
<dbReference type="InterPro" id="IPR052169">
    <property type="entry name" value="CW_Biosynth-Accessory"/>
</dbReference>
<evidence type="ECO:0000256" key="1">
    <source>
        <dbReference type="ARBA" id="ARBA00005662"/>
    </source>
</evidence>
<dbReference type="PANTHER" id="PTHR33393:SF13">
    <property type="entry name" value="PGA BIOSYNTHESIS PROTEIN CAPA"/>
    <property type="match status" value="1"/>
</dbReference>
<proteinExistence type="inferred from homology"/>
<sequence length="602" mass="65850">MIPNQRSHRIVLFAALGLITLGLILIVQGLSPWRAHSSTAPSPEIQLLLTPTTVPSVARSGDSGNIPALVPSSISAATPLASPTSPTQLPLTVWLAAEVEHALRPVIEELLQDDVTIVAAPDAAALRFSGEPLPEAQPAYTVTFAAATRFDTIHPVISWRRLQAIWRGEALASEATDDTDIGPDFTQVTVLTETLPLLTQVLGSPSSNVVGVLEKKMLVDTAWQDRTTLAILPFEELEPRLVVLAIDGQNPVENSAHFDPAQYPLVAHLYVQTHPASAKEAERIAQVLGRLPSGNRDPDRLTVLTMTGVTAMCRLTAAQMERFGPAWPAEVVGPELTSADITHISNEVPFVEGCEPNTDPNNFNFCSKPEYVETLFASGVDIVGMTGNHQNDFGRQNAIASLEMYEAWGLPYYGGGKNLEEALKPLYIEHNGNRLAFLGANSYGPPMAWATDALPGAAPFDLNILSATIRSIKEKKLADIVLVELQYQESYDVQPLVDQRLDFNALVRAGADIVTGVQSHVPQALEFTDDKLVLYGLGNLYFDQMWTQATREGMVVKHTFYKGRHLSTQILTTMLYEYGQPRWTTPQERASILQRVFGASYW</sequence>
<dbReference type="SMART" id="SM00854">
    <property type="entry name" value="PGA_cap"/>
    <property type="match status" value="1"/>
</dbReference>
<name>A0A7C1JXH7_9CHLR</name>
<dbReference type="SUPFAM" id="SSF56300">
    <property type="entry name" value="Metallo-dependent phosphatases"/>
    <property type="match status" value="1"/>
</dbReference>
<dbReference type="PANTHER" id="PTHR33393">
    <property type="entry name" value="POLYGLUTAMINE SYNTHESIS ACCESSORY PROTEIN RV0574C-RELATED"/>
    <property type="match status" value="1"/>
</dbReference>
<dbReference type="EMBL" id="DSMG01000125">
    <property type="protein sequence ID" value="HDX32348.1"/>
    <property type="molecule type" value="Genomic_DNA"/>
</dbReference>
<reference evidence="3" key="1">
    <citation type="journal article" date="2020" name="mSystems">
        <title>Genome- and Community-Level Interaction Insights into Carbon Utilization and Element Cycling Functions of Hydrothermarchaeota in Hydrothermal Sediment.</title>
        <authorList>
            <person name="Zhou Z."/>
            <person name="Liu Y."/>
            <person name="Xu W."/>
            <person name="Pan J."/>
            <person name="Luo Z.H."/>
            <person name="Li M."/>
        </authorList>
    </citation>
    <scope>NUCLEOTIDE SEQUENCE [LARGE SCALE GENOMIC DNA]</scope>
    <source>
        <strain evidence="3">SpSt-289</strain>
    </source>
</reference>
<feature type="domain" description="Capsule synthesis protein CapA" evidence="2">
    <location>
        <begin position="303"/>
        <end position="544"/>
    </location>
</feature>
<comment type="caution">
    <text evidence="3">The sequence shown here is derived from an EMBL/GenBank/DDBJ whole genome shotgun (WGS) entry which is preliminary data.</text>
</comment>
<gene>
    <name evidence="3" type="ORF">ENQ20_12810</name>
</gene>